<evidence type="ECO:0000256" key="1">
    <source>
        <dbReference type="SAM" id="Phobius"/>
    </source>
</evidence>
<comment type="caution">
    <text evidence="2">The sequence shown here is derived from an EMBL/GenBank/DDBJ whole genome shotgun (WGS) entry which is preliminary data.</text>
</comment>
<feature type="transmembrane region" description="Helical" evidence="1">
    <location>
        <begin position="20"/>
        <end position="43"/>
    </location>
</feature>
<keyword evidence="3" id="KW-1185">Reference proteome</keyword>
<organism evidence="2 3">
    <name type="scientific">Dissostichus mawsoni</name>
    <name type="common">Antarctic cod</name>
    <dbReference type="NCBI Taxonomy" id="36200"/>
    <lineage>
        <taxon>Eukaryota</taxon>
        <taxon>Metazoa</taxon>
        <taxon>Chordata</taxon>
        <taxon>Craniata</taxon>
        <taxon>Vertebrata</taxon>
        <taxon>Euteleostomi</taxon>
        <taxon>Actinopterygii</taxon>
        <taxon>Neopterygii</taxon>
        <taxon>Teleostei</taxon>
        <taxon>Neoteleostei</taxon>
        <taxon>Acanthomorphata</taxon>
        <taxon>Eupercaria</taxon>
        <taxon>Perciformes</taxon>
        <taxon>Notothenioidei</taxon>
        <taxon>Nototheniidae</taxon>
        <taxon>Dissostichus</taxon>
    </lineage>
</organism>
<dbReference type="Proteomes" id="UP000518266">
    <property type="component" value="Unassembled WGS sequence"/>
</dbReference>
<proteinExistence type="predicted"/>
<evidence type="ECO:0000313" key="2">
    <source>
        <dbReference type="EMBL" id="KAF3846612.1"/>
    </source>
</evidence>
<sequence>MQETRITQSARLHFVFPATLALSSPDVFCLSLFSFKVFVYLLMSNIKPRLFLFLSMQLPALFTSEIFYVCHICIFGHQSTRPCFASFFFSFLISNRPATKPNISLGNHGKENKEDHVFPILRTHTHTLPLSF</sequence>
<gene>
    <name evidence="2" type="ORF">F7725_003690</name>
</gene>
<keyword evidence="1" id="KW-0472">Membrane</keyword>
<keyword evidence="1" id="KW-0812">Transmembrane</keyword>
<keyword evidence="1" id="KW-1133">Transmembrane helix</keyword>
<dbReference type="EMBL" id="JAAKFY010000014">
    <property type="protein sequence ID" value="KAF3846612.1"/>
    <property type="molecule type" value="Genomic_DNA"/>
</dbReference>
<name>A0A7J5YAX0_DISMA</name>
<evidence type="ECO:0000313" key="3">
    <source>
        <dbReference type="Proteomes" id="UP000518266"/>
    </source>
</evidence>
<protein>
    <submittedName>
        <fullName evidence="2">Uncharacterized protein</fullName>
    </submittedName>
</protein>
<reference evidence="2 3" key="1">
    <citation type="submission" date="2020-03" db="EMBL/GenBank/DDBJ databases">
        <title>Dissostichus mawsoni Genome sequencing and assembly.</title>
        <authorList>
            <person name="Park H."/>
        </authorList>
    </citation>
    <scope>NUCLEOTIDE SEQUENCE [LARGE SCALE GENOMIC DNA]</scope>
    <source>
        <strain evidence="2">DM0001</strain>
        <tissue evidence="2">Muscle</tissue>
    </source>
</reference>
<accession>A0A7J5YAX0</accession>
<dbReference type="AlphaFoldDB" id="A0A7J5YAX0"/>
<feature type="transmembrane region" description="Helical" evidence="1">
    <location>
        <begin position="50"/>
        <end position="69"/>
    </location>
</feature>